<evidence type="ECO:0000313" key="2">
    <source>
        <dbReference type="EMBL" id="MEA5446085.1"/>
    </source>
</evidence>
<dbReference type="PANTHER" id="PTHR32063:SF18">
    <property type="entry name" value="CATION EFFLUX SYSTEM PROTEIN"/>
    <property type="match status" value="1"/>
</dbReference>
<dbReference type="Proteomes" id="UP001302316">
    <property type="component" value="Unassembled WGS sequence"/>
</dbReference>
<dbReference type="Gene3D" id="1.20.1640.10">
    <property type="entry name" value="Multidrug efflux transporter AcrB transmembrane domain"/>
    <property type="match status" value="2"/>
</dbReference>
<feature type="transmembrane region" description="Helical" evidence="1">
    <location>
        <begin position="874"/>
        <end position="896"/>
    </location>
</feature>
<feature type="transmembrane region" description="Helical" evidence="1">
    <location>
        <begin position="951"/>
        <end position="970"/>
    </location>
</feature>
<dbReference type="SUPFAM" id="SSF82693">
    <property type="entry name" value="Multidrug efflux transporter AcrB pore domain, PN1, PN2, PC1 and PC2 subdomains"/>
    <property type="match status" value="3"/>
</dbReference>
<name>A0AAP6MLL7_9GAMM</name>
<dbReference type="Pfam" id="PF00873">
    <property type="entry name" value="ACR_tran"/>
    <property type="match status" value="1"/>
</dbReference>
<gene>
    <name evidence="2" type="ORF">VCB98_09660</name>
</gene>
<keyword evidence="3" id="KW-1185">Reference proteome</keyword>
<feature type="transmembrane region" description="Helical" evidence="1">
    <location>
        <begin position="365"/>
        <end position="385"/>
    </location>
</feature>
<dbReference type="Gene3D" id="3.30.70.1320">
    <property type="entry name" value="Multidrug efflux transporter AcrB pore domain like"/>
    <property type="match status" value="1"/>
</dbReference>
<evidence type="ECO:0000256" key="1">
    <source>
        <dbReference type="SAM" id="Phobius"/>
    </source>
</evidence>
<feature type="transmembrane region" description="Helical" evidence="1">
    <location>
        <begin position="340"/>
        <end position="358"/>
    </location>
</feature>
<dbReference type="Gene3D" id="3.30.2090.10">
    <property type="entry name" value="Multidrug efflux transporter AcrB TolC docking domain, DN and DC subdomains"/>
    <property type="match status" value="2"/>
</dbReference>
<feature type="transmembrane region" description="Helical" evidence="1">
    <location>
        <begin position="850"/>
        <end position="867"/>
    </location>
</feature>
<dbReference type="PRINTS" id="PR00702">
    <property type="entry name" value="ACRIFLAVINRP"/>
</dbReference>
<dbReference type="GO" id="GO:0005886">
    <property type="term" value="C:plasma membrane"/>
    <property type="evidence" value="ECO:0007669"/>
    <property type="project" value="TreeGrafter"/>
</dbReference>
<feature type="transmembrane region" description="Helical" evidence="1">
    <location>
        <begin position="902"/>
        <end position="923"/>
    </location>
</feature>
<comment type="caution">
    <text evidence="2">The sequence shown here is derived from an EMBL/GenBank/DDBJ whole genome shotgun (WGS) entry which is preliminary data.</text>
</comment>
<dbReference type="InterPro" id="IPR001036">
    <property type="entry name" value="Acrflvin-R"/>
</dbReference>
<dbReference type="Gene3D" id="3.30.70.1440">
    <property type="entry name" value="Multidrug efflux transporter AcrB pore domain"/>
    <property type="match status" value="1"/>
</dbReference>
<dbReference type="SUPFAM" id="SSF82866">
    <property type="entry name" value="Multidrug efflux transporter AcrB transmembrane domain"/>
    <property type="match status" value="2"/>
</dbReference>
<keyword evidence="1" id="KW-1133">Transmembrane helix</keyword>
<feature type="transmembrane region" description="Helical" evidence="1">
    <location>
        <begin position="522"/>
        <end position="542"/>
    </location>
</feature>
<proteinExistence type="predicted"/>
<accession>A0AAP6MLL7</accession>
<organism evidence="2 3">
    <name type="scientific">Natronospira elongata</name>
    <dbReference type="NCBI Taxonomy" id="3110268"/>
    <lineage>
        <taxon>Bacteria</taxon>
        <taxon>Pseudomonadati</taxon>
        <taxon>Pseudomonadota</taxon>
        <taxon>Gammaproteobacteria</taxon>
        <taxon>Natronospirales</taxon>
        <taxon>Natronospiraceae</taxon>
        <taxon>Natronospira</taxon>
    </lineage>
</organism>
<dbReference type="InterPro" id="IPR027463">
    <property type="entry name" value="AcrB_DN_DC_subdom"/>
</dbReference>
<reference evidence="2 3" key="1">
    <citation type="submission" date="2023-12" db="EMBL/GenBank/DDBJ databases">
        <title>Whole-genome sequencing of halo(alkali)philic microorganisms from hypersaline lakes.</title>
        <authorList>
            <person name="Sorokin D.Y."/>
            <person name="Merkel A.Y."/>
            <person name="Messina E."/>
            <person name="Yakimov M."/>
        </authorList>
    </citation>
    <scope>NUCLEOTIDE SEQUENCE [LARGE SCALE GENOMIC DNA]</scope>
    <source>
        <strain evidence="2 3">AB-CW1</strain>
    </source>
</reference>
<keyword evidence="1" id="KW-0472">Membrane</keyword>
<feature type="transmembrane region" description="Helical" evidence="1">
    <location>
        <begin position="21"/>
        <end position="37"/>
    </location>
</feature>
<keyword evidence="1" id="KW-0812">Transmembrane</keyword>
<sequence length="1010" mass="109779">MSGLKENARRGLLALLGQRRLIMTLVVMLAVLGLLAWNEMNRQEDPFFPYRYGDIQIPWPGADPEQVERLILNPLEEELAQVPDLGEIIGTARLGFAHVMIGMQEHVYDTDAVWDRIRVAVARAEREFPDGAQPARVDDRQMDAHGIVLAVTGSDDLIELRQAAKRLKRDLYRIKDISRVELIGDPGQNIVVTWDDAVAEQTGLDAAALGQQIAARNQTLPAGSLRVAGRSVVLDPESEFTSLESLRATPVVTAAGDRVPLGELADVRLAPESPLREKIGLNGRPAVALGIVIPDNRLNAVAFGHSVREHIDGLRADYAPLTIEELFYQPSWVERRLSELGFSLLLGIGVVAAILFLVMGLRLGLTVSLLVPLVTFSALAVYAMGGGVLHQIAVAGMVIALGMLVDNAIVMSENIQWHLDQRRPLTEAVTRAVTELAGPLMAATGTTLAAFTPLLLSAGDTADFTRAIPVMVMLTLAISFIYAVLVTPVFASAILRPRRVARRDWSFAIGERLGRTAVGRPVLVLGVAAVMVGVAGSFFGALDRTFFPDTDRNQLVVDLRFPEGTHLSHTDHAAATLAAGIQQQPGVESVYRFSGFSGPRFYYNLISLSSQPHLARLVVQTDRVERLPELMEWVRATTRETLPDAQVVARRLGQGPPIDAPVEIRVFGEDRDALTAAADMILDVVRDDPGSRDARHRLGEGLASLHVSVDDARAAEFGLDRSDVTRALAAASRGLEVSTWRAEREAMPLRIRSPEGEAFPLGGLEGLRVGAEGVPLGEIARIETRWQPAIIMHWDLQRMTQVLSEVKEGQTYVHVLDRVVPKLEALDWPEGTYFTVGGAHEGAADANTELFRTLPIGGLLLVIFLLLQFNSFRMMGMVLTTVPLAVVGVIPGLWLAGQPFSFTAMLGVVALVGIVVNNAIVLLDRINRNRSEGQDLDTAITEAVGRRTRPILLTTATTVAGLFPLTFTQSTLWPPLAWAIISGLLASTLLTLVVVPAIYRMAFAKQAGQQ</sequence>
<feature type="transmembrane region" description="Helical" evidence="1">
    <location>
        <begin position="432"/>
        <end position="456"/>
    </location>
</feature>
<dbReference type="AlphaFoldDB" id="A0AAP6MLL7"/>
<dbReference type="RefSeq" id="WP_346052066.1">
    <property type="nucleotide sequence ID" value="NZ_JAYGII010000020.1"/>
</dbReference>
<dbReference type="EMBL" id="JAYGII010000020">
    <property type="protein sequence ID" value="MEA5446085.1"/>
    <property type="molecule type" value="Genomic_DNA"/>
</dbReference>
<feature type="transmembrane region" description="Helical" evidence="1">
    <location>
        <begin position="976"/>
        <end position="999"/>
    </location>
</feature>
<protein>
    <submittedName>
        <fullName evidence="2">Efflux RND transporter permease subunit</fullName>
    </submittedName>
</protein>
<dbReference type="Gene3D" id="3.30.70.1430">
    <property type="entry name" value="Multidrug efflux transporter AcrB pore domain"/>
    <property type="match status" value="2"/>
</dbReference>
<dbReference type="SUPFAM" id="SSF82714">
    <property type="entry name" value="Multidrug efflux transporter AcrB TolC docking domain, DN and DC subdomains"/>
    <property type="match status" value="2"/>
</dbReference>
<dbReference type="PANTHER" id="PTHR32063">
    <property type="match status" value="1"/>
</dbReference>
<feature type="transmembrane region" description="Helical" evidence="1">
    <location>
        <begin position="468"/>
        <end position="495"/>
    </location>
</feature>
<feature type="transmembrane region" description="Helical" evidence="1">
    <location>
        <begin position="391"/>
        <end position="411"/>
    </location>
</feature>
<dbReference type="GO" id="GO:0042910">
    <property type="term" value="F:xenobiotic transmembrane transporter activity"/>
    <property type="evidence" value="ECO:0007669"/>
    <property type="project" value="TreeGrafter"/>
</dbReference>
<evidence type="ECO:0000313" key="3">
    <source>
        <dbReference type="Proteomes" id="UP001302316"/>
    </source>
</evidence>